<dbReference type="EMBL" id="VBOT01000050">
    <property type="protein sequence ID" value="TMQ51951.1"/>
    <property type="molecule type" value="Genomic_DNA"/>
</dbReference>
<proteinExistence type="predicted"/>
<dbReference type="Proteomes" id="UP000320184">
    <property type="component" value="Unassembled WGS sequence"/>
</dbReference>
<evidence type="ECO:0000313" key="1">
    <source>
        <dbReference type="EMBL" id="TMQ51951.1"/>
    </source>
</evidence>
<evidence type="ECO:0008006" key="3">
    <source>
        <dbReference type="Google" id="ProtNLM"/>
    </source>
</evidence>
<accession>A0A538SKR9</accession>
<dbReference type="InterPro" id="IPR011008">
    <property type="entry name" value="Dimeric_a/b-barrel"/>
</dbReference>
<name>A0A538SKR9_UNCEI</name>
<reference evidence="1 2" key="1">
    <citation type="journal article" date="2019" name="Nat. Microbiol.">
        <title>Mediterranean grassland soil C-N compound turnover is dependent on rainfall and depth, and is mediated by genomically divergent microorganisms.</title>
        <authorList>
            <person name="Diamond S."/>
            <person name="Andeer P.F."/>
            <person name="Li Z."/>
            <person name="Crits-Christoph A."/>
            <person name="Burstein D."/>
            <person name="Anantharaman K."/>
            <person name="Lane K.R."/>
            <person name="Thomas B.C."/>
            <person name="Pan C."/>
            <person name="Northen T.R."/>
            <person name="Banfield J.F."/>
        </authorList>
    </citation>
    <scope>NUCLEOTIDE SEQUENCE [LARGE SCALE GENOMIC DNA]</scope>
    <source>
        <strain evidence="1">WS_3</strain>
    </source>
</reference>
<dbReference type="AlphaFoldDB" id="A0A538SKR9"/>
<sequence>MEQPDAYTLARWHVKPGKEDQFVTEWERLASVFSALPAPPLWGTLIRSETDPSLFFSFGPWRRGEDIGAMRANPSAQEGLRALGSLCIEAAPGAYRLVKHIEL</sequence>
<dbReference type="Gene3D" id="3.30.70.100">
    <property type="match status" value="1"/>
</dbReference>
<comment type="caution">
    <text evidence="1">The sequence shown here is derived from an EMBL/GenBank/DDBJ whole genome shotgun (WGS) entry which is preliminary data.</text>
</comment>
<gene>
    <name evidence="1" type="ORF">E6K73_04290</name>
</gene>
<protein>
    <recommendedName>
        <fullName evidence="3">Antibiotic biosynthesis monooxygenase</fullName>
    </recommendedName>
</protein>
<dbReference type="SUPFAM" id="SSF54909">
    <property type="entry name" value="Dimeric alpha+beta barrel"/>
    <property type="match status" value="1"/>
</dbReference>
<evidence type="ECO:0000313" key="2">
    <source>
        <dbReference type="Proteomes" id="UP000320184"/>
    </source>
</evidence>
<organism evidence="1 2">
    <name type="scientific">Eiseniibacteriota bacterium</name>
    <dbReference type="NCBI Taxonomy" id="2212470"/>
    <lineage>
        <taxon>Bacteria</taxon>
        <taxon>Candidatus Eiseniibacteriota</taxon>
    </lineage>
</organism>